<dbReference type="PANTHER" id="PTHR42801:SF4">
    <property type="entry name" value="AHPC_TSA FAMILY PROTEIN"/>
    <property type="match status" value="1"/>
</dbReference>
<evidence type="ECO:0000256" key="6">
    <source>
        <dbReference type="ARBA" id="ARBA00023284"/>
    </source>
</evidence>
<proteinExistence type="predicted"/>
<keyword evidence="4" id="KW-0560">Oxidoreductase</keyword>
<protein>
    <recommendedName>
        <fullName evidence="7">Peroxiredoxin Q, chloroplastic</fullName>
    </recommendedName>
    <alternativeName>
        <fullName evidence="8">Thioredoxin-dependent peroxiredoxin Q</fullName>
    </alternativeName>
</protein>
<evidence type="ECO:0000313" key="10">
    <source>
        <dbReference type="EMBL" id="KAI7756422.1"/>
    </source>
</evidence>
<sequence>MAASLGNAQRVPCLLPTSTRQSPKHHPSPAVAFRSHFHGLTLSFSSSSSSSSSCLSKNSSLTVVAAKVNKGSVPPSFTLKDQDGKNVSLSKFKGKPVVVYFYPADETPGCTKQATLSLSFLIYLFKAAVDQMNSFL</sequence>
<evidence type="ECO:0000259" key="9">
    <source>
        <dbReference type="Pfam" id="PF00578"/>
    </source>
</evidence>
<reference evidence="10" key="1">
    <citation type="submission" date="2022-06" db="EMBL/GenBank/DDBJ databases">
        <title>Uncovering the hologenomic basis of an extraordinary plant invasion.</title>
        <authorList>
            <person name="Bieker V.C."/>
            <person name="Martin M.D."/>
            <person name="Gilbert T."/>
            <person name="Hodgins K."/>
            <person name="Battlay P."/>
            <person name="Petersen B."/>
            <person name="Wilson J."/>
        </authorList>
    </citation>
    <scope>NUCLEOTIDE SEQUENCE</scope>
    <source>
        <strain evidence="10">AA19_3_7</strain>
        <tissue evidence="10">Leaf</tissue>
    </source>
</reference>
<evidence type="ECO:0000256" key="1">
    <source>
        <dbReference type="ARBA" id="ARBA00004456"/>
    </source>
</evidence>
<keyword evidence="6" id="KW-0676">Redox-active center</keyword>
<dbReference type="InterPro" id="IPR000866">
    <property type="entry name" value="AhpC/TSA"/>
</dbReference>
<name>A0AAD5DAY0_AMBAR</name>
<keyword evidence="11" id="KW-1185">Reference proteome</keyword>
<comment type="subcellular location">
    <subcellularLocation>
        <location evidence="1">Plastid</location>
        <location evidence="1">Chloroplast thylakoid lumen</location>
    </subcellularLocation>
</comment>
<evidence type="ECO:0000313" key="11">
    <source>
        <dbReference type="Proteomes" id="UP001206925"/>
    </source>
</evidence>
<dbReference type="PANTHER" id="PTHR42801">
    <property type="entry name" value="THIOREDOXIN-DEPENDENT PEROXIDE REDUCTASE"/>
    <property type="match status" value="1"/>
</dbReference>
<evidence type="ECO:0000256" key="4">
    <source>
        <dbReference type="ARBA" id="ARBA00023002"/>
    </source>
</evidence>
<dbReference type="AlphaFoldDB" id="A0AAD5DAY0"/>
<keyword evidence="2" id="KW-0575">Peroxidase</keyword>
<evidence type="ECO:0000256" key="8">
    <source>
        <dbReference type="ARBA" id="ARBA00042163"/>
    </source>
</evidence>
<dbReference type="Gene3D" id="3.40.30.10">
    <property type="entry name" value="Glutaredoxin"/>
    <property type="match status" value="1"/>
</dbReference>
<dbReference type="Proteomes" id="UP001206925">
    <property type="component" value="Unassembled WGS sequence"/>
</dbReference>
<organism evidence="10 11">
    <name type="scientific">Ambrosia artemisiifolia</name>
    <name type="common">Common ragweed</name>
    <dbReference type="NCBI Taxonomy" id="4212"/>
    <lineage>
        <taxon>Eukaryota</taxon>
        <taxon>Viridiplantae</taxon>
        <taxon>Streptophyta</taxon>
        <taxon>Embryophyta</taxon>
        <taxon>Tracheophyta</taxon>
        <taxon>Spermatophyta</taxon>
        <taxon>Magnoliopsida</taxon>
        <taxon>eudicotyledons</taxon>
        <taxon>Gunneridae</taxon>
        <taxon>Pentapetalae</taxon>
        <taxon>asterids</taxon>
        <taxon>campanulids</taxon>
        <taxon>Asterales</taxon>
        <taxon>Asteraceae</taxon>
        <taxon>Asteroideae</taxon>
        <taxon>Heliantheae alliance</taxon>
        <taxon>Heliantheae</taxon>
        <taxon>Ambrosia</taxon>
    </lineage>
</organism>
<keyword evidence="3" id="KW-0049">Antioxidant</keyword>
<dbReference type="InterPro" id="IPR036249">
    <property type="entry name" value="Thioredoxin-like_sf"/>
</dbReference>
<dbReference type="GO" id="GO:0009543">
    <property type="term" value="C:chloroplast thylakoid lumen"/>
    <property type="evidence" value="ECO:0007669"/>
    <property type="project" value="UniProtKB-SubCell"/>
</dbReference>
<dbReference type="GO" id="GO:0034599">
    <property type="term" value="P:cellular response to oxidative stress"/>
    <property type="evidence" value="ECO:0007669"/>
    <property type="project" value="TreeGrafter"/>
</dbReference>
<keyword evidence="5" id="KW-1015">Disulfide bond</keyword>
<accession>A0AAD5DAY0</accession>
<dbReference type="InterPro" id="IPR050924">
    <property type="entry name" value="Peroxiredoxin_BCP/PrxQ"/>
</dbReference>
<dbReference type="Pfam" id="PF00578">
    <property type="entry name" value="AhpC-TSA"/>
    <property type="match status" value="1"/>
</dbReference>
<evidence type="ECO:0000256" key="7">
    <source>
        <dbReference type="ARBA" id="ARBA00039701"/>
    </source>
</evidence>
<dbReference type="GO" id="GO:0009535">
    <property type="term" value="C:chloroplast thylakoid membrane"/>
    <property type="evidence" value="ECO:0007669"/>
    <property type="project" value="TreeGrafter"/>
</dbReference>
<gene>
    <name evidence="10" type="ORF">M8C21_031888</name>
</gene>
<dbReference type="GO" id="GO:0008379">
    <property type="term" value="F:thioredoxin peroxidase activity"/>
    <property type="evidence" value="ECO:0007669"/>
    <property type="project" value="TreeGrafter"/>
</dbReference>
<evidence type="ECO:0000256" key="5">
    <source>
        <dbReference type="ARBA" id="ARBA00023157"/>
    </source>
</evidence>
<comment type="caution">
    <text evidence="10">The sequence shown here is derived from an EMBL/GenBank/DDBJ whole genome shotgun (WGS) entry which is preliminary data.</text>
</comment>
<evidence type="ECO:0000256" key="2">
    <source>
        <dbReference type="ARBA" id="ARBA00022559"/>
    </source>
</evidence>
<dbReference type="SUPFAM" id="SSF52833">
    <property type="entry name" value="Thioredoxin-like"/>
    <property type="match status" value="1"/>
</dbReference>
<evidence type="ECO:0000256" key="3">
    <source>
        <dbReference type="ARBA" id="ARBA00022862"/>
    </source>
</evidence>
<dbReference type="EMBL" id="JAMZMK010000396">
    <property type="protein sequence ID" value="KAI7756422.1"/>
    <property type="molecule type" value="Genomic_DNA"/>
</dbReference>
<dbReference type="GO" id="GO:0045454">
    <property type="term" value="P:cell redox homeostasis"/>
    <property type="evidence" value="ECO:0007669"/>
    <property type="project" value="TreeGrafter"/>
</dbReference>
<feature type="domain" description="Alkyl hydroperoxide reductase subunit C/ Thiol specific antioxidant" evidence="9">
    <location>
        <begin position="75"/>
        <end position="114"/>
    </location>
</feature>